<reference evidence="2" key="1">
    <citation type="submission" date="2015-05" db="EMBL/GenBank/DDBJ databases">
        <title>Draft genome sequencing of a biphenyl-degrading bacterium, Pseudomonas balearica KF707 (=NBRC110670).</title>
        <authorList>
            <person name="Kimura N."/>
            <person name="Hirose J."/>
            <person name="Watanabe T."/>
            <person name="Suenaga H."/>
            <person name="Fujihara H."/>
            <person name="Noguchi M."/>
            <person name="Hashimoto M."/>
            <person name="Shimodaira J."/>
            <person name="Tsuchikane K."/>
            <person name="Hosoyama A."/>
            <person name="Yamazoe A."/>
            <person name="Fujita N."/>
            <person name="Furukawa K."/>
        </authorList>
    </citation>
    <scope>NUCLEOTIDE SEQUENCE [LARGE SCALE GENOMIC DNA]</scope>
    <source>
        <strain evidence="2">DSM 10086 / NBRC 110670 / KF707</strain>
    </source>
</reference>
<evidence type="ECO:0000313" key="2">
    <source>
        <dbReference type="Proteomes" id="UP000218554"/>
    </source>
</evidence>
<dbReference type="EMBL" id="AP014862">
    <property type="protein sequence ID" value="BAU76646.1"/>
    <property type="molecule type" value="Genomic_DNA"/>
</dbReference>
<keyword evidence="2" id="KW-1185">Reference proteome</keyword>
<dbReference type="AlphaFoldDB" id="A0AAD1FHG1"/>
<gene>
    <name evidence="1" type="ORF">KF707C_49580</name>
</gene>
<proteinExistence type="predicted"/>
<name>A0AAD1FHG1_METFU</name>
<organism evidence="1 2">
    <name type="scientific">Metapseudomonas furukawaii</name>
    <name type="common">Pseudomonas furukawaii</name>
    <dbReference type="NCBI Taxonomy" id="1149133"/>
    <lineage>
        <taxon>Bacteria</taxon>
        <taxon>Pseudomonadati</taxon>
        <taxon>Pseudomonadota</taxon>
        <taxon>Gammaproteobacteria</taxon>
        <taxon>Pseudomonadales</taxon>
        <taxon>Pseudomonadaceae</taxon>
        <taxon>Metapseudomonas</taxon>
    </lineage>
</organism>
<evidence type="ECO:0000313" key="1">
    <source>
        <dbReference type="EMBL" id="BAU76646.1"/>
    </source>
</evidence>
<protein>
    <submittedName>
        <fullName evidence="1">Uncharacterized protein</fullName>
    </submittedName>
</protein>
<sequence length="131" mass="14281">MCRKTVERASVPGLIQVGEVRGLRRWAAGGGIEVFVPGQLVDQRLAGLGRRDIGLAFLQPLELAVPGRQLGGGQREDIVDLGDFGRGVGVVRKDAPDRFVAFGAFEVFLLVQVVECVRRRRPLKCFPQAPC</sequence>
<accession>A0AAD1FHG1</accession>
<reference evidence="1 2" key="2">
    <citation type="journal article" date="2017" name="Int. J. Syst. Evol. Microbiol.">
        <title>Pseudomonas furukawaii sp. nov., a polychlorinated biphenyl-degrading bacterium isolated from biphenyl-contaminated soil in Japan.</title>
        <authorList>
            <person name="Kimura N."/>
            <person name="Watanabe T."/>
            <person name="Suenaga H."/>
            <person name="Fujihara H."/>
            <person name="Futagami T."/>
            <person name="Goto M."/>
            <person name="Hanada S."/>
            <person name="Hirose J."/>
        </authorList>
    </citation>
    <scope>NUCLEOTIDE SEQUENCE [LARGE SCALE GENOMIC DNA]</scope>
    <source>
        <strain evidence="2">DSM 10086 / NBRC 110670 / KF707</strain>
    </source>
</reference>
<dbReference type="KEGG" id="pfuw:KF707C_49580"/>
<dbReference type="Proteomes" id="UP000218554">
    <property type="component" value="Chromosome"/>
</dbReference>